<feature type="region of interest" description="Disordered" evidence="1">
    <location>
        <begin position="222"/>
        <end position="258"/>
    </location>
</feature>
<dbReference type="EMBL" id="BLLK01000060">
    <property type="protein sequence ID" value="GFH58125.1"/>
    <property type="molecule type" value="Genomic_DNA"/>
</dbReference>
<sequence>MGRFSYACNKCGSHSQFDYIDSCAVKVGESFYRGQYNEYGQVEIMVVNDVSKKDTEKENEDVATIEVQLIQFKEFFKCWCVEGEYLGHDIYCMGDKEIAEANANKGQGEKTQMQTAKFHRQFDFARNSCFFGDSDCEFEERYCVPEGLVVHDYILESQLDSIPKVVLDGTDKDKDSDGTMEEKKIDNGCDLKLPAVEGKGVEDLAGTQSNFIEKKVSGEVKENCSNSKKHKIANADEVQRRKRTKKIAKKKLRSDHTY</sequence>
<dbReference type="Proteomes" id="UP001054902">
    <property type="component" value="Unassembled WGS sequence"/>
</dbReference>
<reference evidence="2 3" key="1">
    <citation type="journal article" date="2021" name="Sci. Rep.">
        <title>The genome of the diatom Chaetoceros tenuissimus carries an ancient integrated fragment of an extant virus.</title>
        <authorList>
            <person name="Hongo Y."/>
            <person name="Kimura K."/>
            <person name="Takaki Y."/>
            <person name="Yoshida Y."/>
            <person name="Baba S."/>
            <person name="Kobayashi G."/>
            <person name="Nagasaki K."/>
            <person name="Hano T."/>
            <person name="Tomaru Y."/>
        </authorList>
    </citation>
    <scope>NUCLEOTIDE SEQUENCE [LARGE SCALE GENOMIC DNA]</scope>
    <source>
        <strain evidence="2 3">NIES-3715</strain>
    </source>
</reference>
<keyword evidence="3" id="KW-1185">Reference proteome</keyword>
<feature type="compositionally biased region" description="Basic residues" evidence="1">
    <location>
        <begin position="240"/>
        <end position="258"/>
    </location>
</feature>
<organism evidence="2 3">
    <name type="scientific">Chaetoceros tenuissimus</name>
    <dbReference type="NCBI Taxonomy" id="426638"/>
    <lineage>
        <taxon>Eukaryota</taxon>
        <taxon>Sar</taxon>
        <taxon>Stramenopiles</taxon>
        <taxon>Ochrophyta</taxon>
        <taxon>Bacillariophyta</taxon>
        <taxon>Coscinodiscophyceae</taxon>
        <taxon>Chaetocerotophycidae</taxon>
        <taxon>Chaetocerotales</taxon>
        <taxon>Chaetocerotaceae</taxon>
        <taxon>Chaetoceros</taxon>
    </lineage>
</organism>
<accession>A0AAD3D7C1</accession>
<comment type="caution">
    <text evidence="2">The sequence shown here is derived from an EMBL/GenBank/DDBJ whole genome shotgun (WGS) entry which is preliminary data.</text>
</comment>
<protein>
    <submittedName>
        <fullName evidence="2">Uncharacterized protein</fullName>
    </submittedName>
</protein>
<proteinExistence type="predicted"/>
<evidence type="ECO:0000256" key="1">
    <source>
        <dbReference type="SAM" id="MobiDB-lite"/>
    </source>
</evidence>
<evidence type="ECO:0000313" key="2">
    <source>
        <dbReference type="EMBL" id="GFH58125.1"/>
    </source>
</evidence>
<dbReference type="AlphaFoldDB" id="A0AAD3D7C1"/>
<evidence type="ECO:0000313" key="3">
    <source>
        <dbReference type="Proteomes" id="UP001054902"/>
    </source>
</evidence>
<gene>
    <name evidence="2" type="ORF">CTEN210_14601</name>
</gene>
<name>A0AAD3D7C1_9STRA</name>